<keyword evidence="1" id="KW-0472">Membrane</keyword>
<dbReference type="RefSeq" id="WP_166919596.1">
    <property type="nucleotide sequence ID" value="NZ_JAASRN010000002.1"/>
</dbReference>
<gene>
    <name evidence="2" type="ORF">FHS56_001693</name>
</gene>
<accession>A0A846MS56</accession>
<evidence type="ECO:0000313" key="3">
    <source>
        <dbReference type="Proteomes" id="UP000537126"/>
    </source>
</evidence>
<evidence type="ECO:0000256" key="1">
    <source>
        <dbReference type="SAM" id="Phobius"/>
    </source>
</evidence>
<organism evidence="2 3">
    <name type="scientific">Thermonema lapsum</name>
    <dbReference type="NCBI Taxonomy" id="28195"/>
    <lineage>
        <taxon>Bacteria</taxon>
        <taxon>Pseudomonadati</taxon>
        <taxon>Bacteroidota</taxon>
        <taxon>Cytophagia</taxon>
        <taxon>Cytophagales</taxon>
        <taxon>Thermonemataceae</taxon>
        <taxon>Thermonema</taxon>
    </lineage>
</organism>
<evidence type="ECO:0000313" key="2">
    <source>
        <dbReference type="EMBL" id="NIK74180.1"/>
    </source>
</evidence>
<sequence length="177" mass="21118">MFIIHNKKRYTRYLILSDLVSLSRYVSAIALLSHYFFLPVLHPEVLGSVLVASTVFRLIELYIKPSFFQLHTEAGKIIITTLPFRHNTLWSWALRRQRLLSRNVIPIEEFNGFEISFRKGNLQRLLVIYRKQGFQLLKSMPYNISWLSIRDHTRLVMFLDELTFQQKVRQTPNIRHE</sequence>
<dbReference type="Proteomes" id="UP000537126">
    <property type="component" value="Unassembled WGS sequence"/>
</dbReference>
<keyword evidence="1" id="KW-1133">Transmembrane helix</keyword>
<protein>
    <submittedName>
        <fullName evidence="2">Uncharacterized protein</fullName>
    </submittedName>
</protein>
<comment type="caution">
    <text evidence="2">The sequence shown here is derived from an EMBL/GenBank/DDBJ whole genome shotgun (WGS) entry which is preliminary data.</text>
</comment>
<keyword evidence="3" id="KW-1185">Reference proteome</keyword>
<name>A0A846MS56_9BACT</name>
<dbReference type="AlphaFoldDB" id="A0A846MS56"/>
<proteinExistence type="predicted"/>
<dbReference type="EMBL" id="JAASRN010000002">
    <property type="protein sequence ID" value="NIK74180.1"/>
    <property type="molecule type" value="Genomic_DNA"/>
</dbReference>
<keyword evidence="1" id="KW-0812">Transmembrane</keyword>
<reference evidence="2 3" key="1">
    <citation type="submission" date="2020-03" db="EMBL/GenBank/DDBJ databases">
        <title>Genomic Encyclopedia of Type Strains, Phase IV (KMG-IV): sequencing the most valuable type-strain genomes for metagenomic binning, comparative biology and taxonomic classification.</title>
        <authorList>
            <person name="Goeker M."/>
        </authorList>
    </citation>
    <scope>NUCLEOTIDE SEQUENCE [LARGE SCALE GENOMIC DNA]</scope>
    <source>
        <strain evidence="2 3">DSM 5718</strain>
    </source>
</reference>
<feature type="transmembrane region" description="Helical" evidence="1">
    <location>
        <begin position="12"/>
        <end position="33"/>
    </location>
</feature>